<dbReference type="Pfam" id="PF17779">
    <property type="entry name" value="WHD_NOD2"/>
    <property type="match status" value="1"/>
</dbReference>
<dbReference type="InterPro" id="IPR004020">
    <property type="entry name" value="DAPIN"/>
</dbReference>
<dbReference type="Pfam" id="PF14484">
    <property type="entry name" value="FISNA"/>
    <property type="match status" value="1"/>
</dbReference>
<comment type="function">
    <text evidence="8">Plays an essential role as an potent mitigator of inflammation. Primarily expressed in dendritic cells and macrophages, inhibits both canonical and non-canonical NF-kappa-B and ERK activation pathways. Functions as a negative regulator of NOD2 by targeting it to degradation via the proteasome pathway. In turn, promotes bacterial tolerance. Also inhibits the RIGI-mediated immune signaling against RNA viruses by reducing the E3 ubiquitin ligase TRIM25-mediated 'Lys-63'-linked RIGI activation but enhancing the E3 ubiquitin ligase RNF125-mediated 'Lys-48'-linked RIGI degradation. Also acts as a negative regulator of inflammatory response to mitigate obesity and obesity-associated diseases in adipose tissue.</text>
</comment>
<dbReference type="InterPro" id="IPR027417">
    <property type="entry name" value="P-loop_NTPase"/>
</dbReference>
<keyword evidence="4" id="KW-0433">Leucine-rich repeat</keyword>
<evidence type="ECO:0000256" key="10">
    <source>
        <dbReference type="ARBA" id="ARBA00072898"/>
    </source>
</evidence>
<dbReference type="InterPro" id="IPR001611">
    <property type="entry name" value="Leu-rich_rpt"/>
</dbReference>
<dbReference type="Gene3D" id="3.40.50.300">
    <property type="entry name" value="P-loop containing nucleotide triphosphate hydrolases"/>
    <property type="match status" value="1"/>
</dbReference>
<dbReference type="GeneTree" id="ENSGT00940000160873"/>
<evidence type="ECO:0000256" key="1">
    <source>
        <dbReference type="ARBA" id="ARBA00004496"/>
    </source>
</evidence>
<dbReference type="InterPro" id="IPR007111">
    <property type="entry name" value="NACHT_NTPase"/>
</dbReference>
<name>A0A8D2DUD9_SCIVU</name>
<reference evidence="15" key="2">
    <citation type="submission" date="2025-09" db="UniProtKB">
        <authorList>
            <consortium name="Ensembl"/>
        </authorList>
    </citation>
    <scope>IDENTIFICATION</scope>
</reference>
<comment type="subunit">
    <text evidence="9">Interacts (via pyrin domain) with ASC. Interacts (via pyrin domain) with FAF1 (via UBA domain). Interacts with MAP3K14; this interaction promotes proteasomal degradation of MAP3K14. Interacts with NOD2; this interaction promotes degradation of NOD2 through the ubiquitin-proteasome pathway. Interacts with HSPA1A and HSPA8. Interacts with HSP90AA1. Interacts with TRIM25; this interaction inhibits RIGI-mediated signaling pathway.</text>
</comment>
<evidence type="ECO:0000256" key="12">
    <source>
        <dbReference type="ARBA" id="ARBA00083125"/>
    </source>
</evidence>
<dbReference type="PROSITE" id="PS50824">
    <property type="entry name" value="DAPIN"/>
    <property type="match status" value="1"/>
</dbReference>
<dbReference type="InterPro" id="IPR050637">
    <property type="entry name" value="NLRP_innate_immun_reg"/>
</dbReference>
<dbReference type="SUPFAM" id="SSF52047">
    <property type="entry name" value="RNI-like"/>
    <property type="match status" value="1"/>
</dbReference>
<dbReference type="SMART" id="SM01288">
    <property type="entry name" value="FISNA"/>
    <property type="match status" value="1"/>
</dbReference>
<evidence type="ECO:0000259" key="14">
    <source>
        <dbReference type="PROSITE" id="PS50837"/>
    </source>
</evidence>
<organism evidence="15 16">
    <name type="scientific">Sciurus vulgaris</name>
    <name type="common">Eurasian red squirrel</name>
    <dbReference type="NCBI Taxonomy" id="55149"/>
    <lineage>
        <taxon>Eukaryota</taxon>
        <taxon>Metazoa</taxon>
        <taxon>Chordata</taxon>
        <taxon>Craniata</taxon>
        <taxon>Vertebrata</taxon>
        <taxon>Euteleostomi</taxon>
        <taxon>Mammalia</taxon>
        <taxon>Eutheria</taxon>
        <taxon>Euarchontoglires</taxon>
        <taxon>Glires</taxon>
        <taxon>Rodentia</taxon>
        <taxon>Sciuromorpha</taxon>
        <taxon>Sciuridae</taxon>
        <taxon>Sciurinae</taxon>
        <taxon>Sciurini</taxon>
        <taxon>Sciurus</taxon>
    </lineage>
</organism>
<evidence type="ECO:0000259" key="13">
    <source>
        <dbReference type="PROSITE" id="PS50824"/>
    </source>
</evidence>
<evidence type="ECO:0000313" key="16">
    <source>
        <dbReference type="Proteomes" id="UP000694564"/>
    </source>
</evidence>
<comment type="similarity">
    <text evidence="2">Belongs to the NLRP family.</text>
</comment>
<evidence type="ECO:0000256" key="3">
    <source>
        <dbReference type="ARBA" id="ARBA00022490"/>
    </source>
</evidence>
<dbReference type="PROSITE" id="PS50837">
    <property type="entry name" value="NACHT"/>
    <property type="match status" value="1"/>
</dbReference>
<protein>
    <recommendedName>
        <fullName evidence="10">NACHT, LRR and PYD domains-containing protein 12</fullName>
    </recommendedName>
    <alternativeName>
        <fullName evidence="11">Monarch-1</fullName>
    </alternativeName>
    <alternativeName>
        <fullName evidence="12">PYRIN-containing APAF1-like protein 7</fullName>
    </alternativeName>
</protein>
<dbReference type="InterPro" id="IPR041075">
    <property type="entry name" value="NOD1/2_WH"/>
</dbReference>
<evidence type="ECO:0000256" key="4">
    <source>
        <dbReference type="ARBA" id="ARBA00022614"/>
    </source>
</evidence>
<dbReference type="Pfam" id="PF02758">
    <property type="entry name" value="PYRIN"/>
    <property type="match status" value="1"/>
</dbReference>
<dbReference type="Proteomes" id="UP000694564">
    <property type="component" value="Chromosome 17"/>
</dbReference>
<dbReference type="FunFam" id="3.80.10.10:FF:000884">
    <property type="entry name" value="NACHT, LRR and PYD domains-containing protein 12"/>
    <property type="match status" value="1"/>
</dbReference>
<dbReference type="Pfam" id="PF17776">
    <property type="entry name" value="NLRC4_HD2"/>
    <property type="match status" value="1"/>
</dbReference>
<dbReference type="SUPFAM" id="SSF52540">
    <property type="entry name" value="P-loop containing nucleoside triphosphate hydrolases"/>
    <property type="match status" value="1"/>
</dbReference>
<keyword evidence="5" id="KW-0677">Repeat</keyword>
<keyword evidence="7" id="KW-0067">ATP-binding</keyword>
<dbReference type="Pfam" id="PF05729">
    <property type="entry name" value="NACHT"/>
    <property type="match status" value="1"/>
</dbReference>
<dbReference type="AlphaFoldDB" id="A0A8D2DUD9"/>
<dbReference type="SMART" id="SM01289">
    <property type="entry name" value="PYRIN"/>
    <property type="match status" value="1"/>
</dbReference>
<evidence type="ECO:0000313" key="15">
    <source>
        <dbReference type="Ensembl" id="ENSSVLP00005028829.1"/>
    </source>
</evidence>
<dbReference type="SMART" id="SM00367">
    <property type="entry name" value="LRR_CC"/>
    <property type="match status" value="3"/>
</dbReference>
<evidence type="ECO:0000256" key="9">
    <source>
        <dbReference type="ARBA" id="ARBA00065477"/>
    </source>
</evidence>
<dbReference type="GO" id="GO:0005524">
    <property type="term" value="F:ATP binding"/>
    <property type="evidence" value="ECO:0007669"/>
    <property type="project" value="UniProtKB-KW"/>
</dbReference>
<dbReference type="GO" id="GO:1901223">
    <property type="term" value="P:negative regulation of non-canonical NF-kappaB signal transduction"/>
    <property type="evidence" value="ECO:0007669"/>
    <property type="project" value="UniProtKB-ARBA"/>
</dbReference>
<evidence type="ECO:0000256" key="11">
    <source>
        <dbReference type="ARBA" id="ARBA00078339"/>
    </source>
</evidence>
<evidence type="ECO:0000256" key="6">
    <source>
        <dbReference type="ARBA" id="ARBA00022741"/>
    </source>
</evidence>
<dbReference type="GO" id="GO:0005737">
    <property type="term" value="C:cytoplasm"/>
    <property type="evidence" value="ECO:0007669"/>
    <property type="project" value="UniProtKB-SubCell"/>
</dbReference>
<keyword evidence="16" id="KW-1185">Reference proteome</keyword>
<dbReference type="GO" id="GO:0045345">
    <property type="term" value="P:positive regulation of MHC class I biosynthetic process"/>
    <property type="evidence" value="ECO:0007669"/>
    <property type="project" value="TreeGrafter"/>
</dbReference>
<dbReference type="FunFam" id="1.10.533.10:FF:000064">
    <property type="entry name" value="NLR family pyrin domain containing 12"/>
    <property type="match status" value="1"/>
</dbReference>
<dbReference type="GO" id="GO:0043124">
    <property type="term" value="P:negative regulation of canonical NF-kappaB signal transduction"/>
    <property type="evidence" value="ECO:0007669"/>
    <property type="project" value="TreeGrafter"/>
</dbReference>
<dbReference type="InterPro" id="IPR041267">
    <property type="entry name" value="NLRP_HD2"/>
</dbReference>
<reference evidence="15" key="1">
    <citation type="submission" date="2025-08" db="UniProtKB">
        <authorList>
            <consortium name="Ensembl"/>
        </authorList>
    </citation>
    <scope>IDENTIFICATION</scope>
</reference>
<dbReference type="PANTHER" id="PTHR45690">
    <property type="entry name" value="NACHT, LRR AND PYD DOMAINS-CONTAINING PROTEIN 12"/>
    <property type="match status" value="1"/>
</dbReference>
<evidence type="ECO:0000256" key="2">
    <source>
        <dbReference type="ARBA" id="ARBA00008665"/>
    </source>
</evidence>
<dbReference type="GO" id="GO:0071345">
    <property type="term" value="P:cellular response to cytokine stimulus"/>
    <property type="evidence" value="ECO:0007669"/>
    <property type="project" value="TreeGrafter"/>
</dbReference>
<feature type="domain" description="NACHT" evidence="14">
    <location>
        <begin position="211"/>
        <end position="416"/>
    </location>
</feature>
<keyword evidence="6" id="KW-0547">Nucleotide-binding</keyword>
<dbReference type="Pfam" id="PF13516">
    <property type="entry name" value="LRR_6"/>
    <property type="match status" value="4"/>
</dbReference>
<dbReference type="InterPro" id="IPR032675">
    <property type="entry name" value="LRR_dom_sf"/>
</dbReference>
<dbReference type="SUPFAM" id="SSF47986">
    <property type="entry name" value="DEATH domain"/>
    <property type="match status" value="1"/>
</dbReference>
<keyword evidence="3" id="KW-0963">Cytoplasm</keyword>
<evidence type="ECO:0000256" key="7">
    <source>
        <dbReference type="ARBA" id="ARBA00022840"/>
    </source>
</evidence>
<dbReference type="Gene3D" id="1.10.533.10">
    <property type="entry name" value="Death Domain, Fas"/>
    <property type="match status" value="1"/>
</dbReference>
<dbReference type="SMART" id="SM00368">
    <property type="entry name" value="LRR_RI"/>
    <property type="match status" value="11"/>
</dbReference>
<dbReference type="PANTHER" id="PTHR45690:SF11">
    <property type="entry name" value="NACHT, LRR AND PYD DOMAINS-CONTAINING PROTEIN 12"/>
    <property type="match status" value="1"/>
</dbReference>
<proteinExistence type="inferred from homology"/>
<dbReference type="InterPro" id="IPR029495">
    <property type="entry name" value="NACHT-assoc"/>
</dbReference>
<dbReference type="GO" id="GO:0050728">
    <property type="term" value="P:negative regulation of inflammatory response"/>
    <property type="evidence" value="ECO:0007669"/>
    <property type="project" value="TreeGrafter"/>
</dbReference>
<dbReference type="CDD" id="cd08320">
    <property type="entry name" value="Pyrin_NALPs"/>
    <property type="match status" value="1"/>
</dbReference>
<dbReference type="InterPro" id="IPR011029">
    <property type="entry name" value="DEATH-like_dom_sf"/>
</dbReference>
<dbReference type="CDD" id="cd00116">
    <property type="entry name" value="LRR_RI"/>
    <property type="match status" value="1"/>
</dbReference>
<dbReference type="Gene3D" id="3.80.10.10">
    <property type="entry name" value="Ribonuclease Inhibitor"/>
    <property type="match status" value="2"/>
</dbReference>
<dbReference type="Ensembl" id="ENSSVLT00005032037.1">
    <property type="protein sequence ID" value="ENSSVLP00005028829.1"/>
    <property type="gene ID" value="ENSSVLG00005022684.1"/>
</dbReference>
<feature type="domain" description="Pyrin" evidence="13">
    <location>
        <begin position="1"/>
        <end position="95"/>
    </location>
</feature>
<sequence length="1061" mass="119139">MRPATARGGLCRLSTYLEELEAVELKKFKLYLGTATELGEDKIPWGRLETAGPLEMAQLLVAHLGTREAWLLTLRIFGQIHRKDLWERGQREELGRVTPAGGWCSLGSPSAGLVEVCPDTPRKDPRETYRDYIRRKFRLMEDRNARLGECVNLSRRYTRLLLVKEHADPMQAQQKLLDTGRGHARAMGHEPSPIQIETLFEPDEERPEPPRTVVLQGPAGMGKSMLAHKLMLDWADGRLFRDRFDYLFYINCRDLNRSAAEQSPQDLLSSCWPESRVPLRELACAPERLLLILDGFDELKPAFHDPQGPWCVRWEERRPTELLLGSLIRKKLLPELSLLITTRPSALEKLHRLLEHPRHVEILGFSEEEREEYFSKYFRSAEQASQVSSFVRDNEPLFTMCFVPMVCWVICTCLKQQLEGGGLLRQPSRTTTAMYTLYLLSLMQPRPGTPTLKRPLNPRGLCSLAAEGLWHQKILFEEQDLRKHGLDGADVSAFLNTTLFQKDIGCEKSYSFIHLSFQEFFAAMHYVLEGGGSGPGPGQTLTGLLTEYGFSERSFLALTVRFLFGLLNEELRSYLEKHLCWRISPHVKMHLLEWIQSKARSQGSTLQQGSLELFSCLYEIQEKEFIQQALSHFQVVVVSDIATKMEHMVCSFCARSCKRVLVLHLNGAAHIAHQEGSSRRTSGTQAPSARSAERSLLPDAYSEHLAVALSTCPDLTELALYRNALGSRGVQLLCQGLRHPRCRLQNLRLKRCCFSSSACQHLATALTANKNLIRMDLSSNSLGLPGMTLLCEGLRHPQCRLRMIRLRKCLLDTGACGEMASVLSASPHLEELDLTGNPLEDSGLRLLCQGLRHPGCRLRTLWLKICHLTAAACEDLASTLSVNQGLTELDLGLNDLGDPGVLLLCEGLKHPKCNLQTLRLGICRLGSAACAGLSEVLRLGGRLRELDLSFNDLGDAGLRLLAQGLQQPTCRLQKLWLDSCGLTAQACEDLSSTLGHNQTLTELYLTNNALGDAGVRLLCQGLRRPRCRLRVLWLFGVDLSETTHRRLAALRRSKPSLDLGC</sequence>
<evidence type="ECO:0000256" key="8">
    <source>
        <dbReference type="ARBA" id="ARBA00056883"/>
    </source>
</evidence>
<evidence type="ECO:0000256" key="5">
    <source>
        <dbReference type="ARBA" id="ARBA00022737"/>
    </source>
</evidence>
<dbReference type="InterPro" id="IPR006553">
    <property type="entry name" value="Leu-rich_rpt_Cys-con_subtyp"/>
</dbReference>
<comment type="subcellular location">
    <subcellularLocation>
        <location evidence="1">Cytoplasm</location>
    </subcellularLocation>
</comment>
<accession>A0A8D2DUD9</accession>